<accession>A0A438D4Z5</accession>
<dbReference type="Proteomes" id="UP000288805">
    <property type="component" value="Unassembled WGS sequence"/>
</dbReference>
<gene>
    <name evidence="1" type="ORF">CK203_098831</name>
</gene>
<dbReference type="AlphaFoldDB" id="A0A438D4Z5"/>
<proteinExistence type="predicted"/>
<comment type="caution">
    <text evidence="1">The sequence shown here is derived from an EMBL/GenBank/DDBJ whole genome shotgun (WGS) entry which is preliminary data.</text>
</comment>
<sequence>MPPFNMIVSSRQKRRVKIFFKPFQWWHYTWHLVGHLRRGIVIKVAAKRRVASDGIDYYFRATTLFLRRFFNCLFLTLADRLRHLLKVFSSFDWLQSGCSEACRSEFVTFLRGQTLSLVQLGLLLQDACEKGHCLTNVASRGRKGGRAGTSFGCPSSEKSTELLNEREFRKCFCILNGVSVHLVDGDPTSIEKAAQGAIFFSKEQFNMGLRFPLSSLFKQFLYYTQIPPGHIHTNII</sequence>
<name>A0A438D4Z5_VITVI</name>
<evidence type="ECO:0000313" key="2">
    <source>
        <dbReference type="Proteomes" id="UP000288805"/>
    </source>
</evidence>
<reference evidence="1 2" key="1">
    <citation type="journal article" date="2018" name="PLoS Genet.">
        <title>Population sequencing reveals clonal diversity and ancestral inbreeding in the grapevine cultivar Chardonnay.</title>
        <authorList>
            <person name="Roach M.J."/>
            <person name="Johnson D.L."/>
            <person name="Bohlmann J."/>
            <person name="van Vuuren H.J."/>
            <person name="Jones S.J."/>
            <person name="Pretorius I.S."/>
            <person name="Schmidt S.A."/>
            <person name="Borneman A.R."/>
        </authorList>
    </citation>
    <scope>NUCLEOTIDE SEQUENCE [LARGE SCALE GENOMIC DNA]</scope>
    <source>
        <strain evidence="2">cv. Chardonnay</strain>
        <tissue evidence="1">Leaf</tissue>
    </source>
</reference>
<organism evidence="1 2">
    <name type="scientific">Vitis vinifera</name>
    <name type="common">Grape</name>
    <dbReference type="NCBI Taxonomy" id="29760"/>
    <lineage>
        <taxon>Eukaryota</taxon>
        <taxon>Viridiplantae</taxon>
        <taxon>Streptophyta</taxon>
        <taxon>Embryophyta</taxon>
        <taxon>Tracheophyta</taxon>
        <taxon>Spermatophyta</taxon>
        <taxon>Magnoliopsida</taxon>
        <taxon>eudicotyledons</taxon>
        <taxon>Gunneridae</taxon>
        <taxon>Pentapetalae</taxon>
        <taxon>rosids</taxon>
        <taxon>Vitales</taxon>
        <taxon>Vitaceae</taxon>
        <taxon>Viteae</taxon>
        <taxon>Vitis</taxon>
    </lineage>
</organism>
<evidence type="ECO:0000313" key="1">
    <source>
        <dbReference type="EMBL" id="RVW30496.1"/>
    </source>
</evidence>
<dbReference type="EMBL" id="QGNW01001796">
    <property type="protein sequence ID" value="RVW30496.1"/>
    <property type="molecule type" value="Genomic_DNA"/>
</dbReference>
<protein>
    <submittedName>
        <fullName evidence="1">Uncharacterized protein</fullName>
    </submittedName>
</protein>